<dbReference type="SUPFAM" id="SSF53448">
    <property type="entry name" value="Nucleotide-diphospho-sugar transferases"/>
    <property type="match status" value="1"/>
</dbReference>
<accession>A0ABT7E6Z6</accession>
<keyword evidence="2" id="KW-0328">Glycosyltransferase</keyword>
<organism evidence="2 3">
    <name type="scientific">Romboutsia sedimentorum</name>
    <dbReference type="NCBI Taxonomy" id="1368474"/>
    <lineage>
        <taxon>Bacteria</taxon>
        <taxon>Bacillati</taxon>
        <taxon>Bacillota</taxon>
        <taxon>Clostridia</taxon>
        <taxon>Peptostreptococcales</taxon>
        <taxon>Peptostreptococcaceae</taxon>
        <taxon>Romboutsia</taxon>
    </lineage>
</organism>
<dbReference type="RefSeq" id="WP_284131661.1">
    <property type="nucleotide sequence ID" value="NZ_JASKYM010000001.1"/>
</dbReference>
<dbReference type="InterPro" id="IPR001173">
    <property type="entry name" value="Glyco_trans_2-like"/>
</dbReference>
<dbReference type="PANTHER" id="PTHR43630:SF2">
    <property type="entry name" value="GLYCOSYLTRANSFERASE"/>
    <property type="match status" value="1"/>
</dbReference>
<dbReference type="Pfam" id="PF00535">
    <property type="entry name" value="Glycos_transf_2"/>
    <property type="match status" value="1"/>
</dbReference>
<dbReference type="InterPro" id="IPR019734">
    <property type="entry name" value="TPR_rpt"/>
</dbReference>
<dbReference type="EMBL" id="JASKYM010000001">
    <property type="protein sequence ID" value="MDK2562697.1"/>
    <property type="molecule type" value="Genomic_DNA"/>
</dbReference>
<dbReference type="SMART" id="SM00028">
    <property type="entry name" value="TPR"/>
    <property type="match status" value="4"/>
</dbReference>
<keyword evidence="3" id="KW-1185">Reference proteome</keyword>
<feature type="domain" description="Glycosyltransferase 2-like" evidence="1">
    <location>
        <begin position="4"/>
        <end position="102"/>
    </location>
</feature>
<reference evidence="2 3" key="1">
    <citation type="submission" date="2023-05" db="EMBL/GenBank/DDBJ databases">
        <title>Rombocin, a short stable natural nisin variant, displays selective antimicrobial activity against Listeria monocytogenes and employs dual mode of action to kill target bacterial strains.</title>
        <authorList>
            <person name="Wambui J."/>
            <person name="Stephan R."/>
            <person name="Kuipers O.P."/>
        </authorList>
    </citation>
    <scope>NUCLEOTIDE SEQUENCE [LARGE SCALE GENOMIC DNA]</scope>
    <source>
        <strain evidence="2 3">RC002</strain>
    </source>
</reference>
<dbReference type="Pfam" id="PF13181">
    <property type="entry name" value="TPR_8"/>
    <property type="match status" value="1"/>
</dbReference>
<protein>
    <submittedName>
        <fullName evidence="2">Glycosyltransferase</fullName>
        <ecNumber evidence="2">2.4.-.-</ecNumber>
    </submittedName>
</protein>
<dbReference type="Gene3D" id="1.25.40.10">
    <property type="entry name" value="Tetratricopeptide repeat domain"/>
    <property type="match status" value="2"/>
</dbReference>
<sequence length="741" mass="87806">MLLSITMMVRNEEKYLDKTLSSLQPLMKNINSELIILDTGSSDKSIDIAKKYTDKIYCTKWNNNFAQMRNQSISYAKGEWILVLDADEELLDCNNLIEFFNSNLYKKYNCASIELRNIHSEDEKAYSKGSILRLFKNDKGFKYEGAIHEQPTYREPIYNNIALFKHYGYMYVNEELRQTKLKRNEQILFQELKKNPNDPYVNFQLGKNHLASDKHQEALEYINKAYVVYSKSGYVPIYIISNLARLYICLSEFEKCEKLCTNYMKKDNKNIDICYYLGLTQKTLGKYKHSIKTYQRYIFLIENYDVSTQANNIECDGDTLSLKENAEIDIVNMCYELKMYNEIIKKIDNMEIEQIKKIYLQIFMSLYKLGNIEKILDIYKKISDSIVEKNTFKLNLETMITIIKEDDRSKIYEMFSMIDGNYAVLNNVRNGEKLSIEELNQILKNEKESYYSDLIYFGLNQDHSLTDLLNGMSNVNIQNHFDYLINHRRDCILDLYNYLLEASNTLDLNKLSIYSSLSKSLLLYGNLKYEKYENLFLMYITYNYDYLRQASNKDLTDEQLMIFAKNEEDVFIIKITMIQKNKEFNKLKYIKEMKILLIDNHHHKKGIEILIEKFKKELNESEEVKILNSKYKAIIEENINLGNINESIQMIKEYKEIFDNNETFNLNGIINTCLSKFMEADKDFKMAYINNRYDDNVIFNIAYVKEKLNDFDNAKKFYLEAVKLNCNLKEEVEEILDKIVK</sequence>
<keyword evidence="2" id="KW-0808">Transferase</keyword>
<comment type="caution">
    <text evidence="2">The sequence shown here is derived from an EMBL/GenBank/DDBJ whole genome shotgun (WGS) entry which is preliminary data.</text>
</comment>
<gene>
    <name evidence="2" type="ORF">QOZ84_03975</name>
</gene>
<evidence type="ECO:0000313" key="3">
    <source>
        <dbReference type="Proteomes" id="UP001301012"/>
    </source>
</evidence>
<dbReference type="PANTHER" id="PTHR43630">
    <property type="entry name" value="POLY-BETA-1,6-N-ACETYL-D-GLUCOSAMINE SYNTHASE"/>
    <property type="match status" value="1"/>
</dbReference>
<dbReference type="InterPro" id="IPR029044">
    <property type="entry name" value="Nucleotide-diphossugar_trans"/>
</dbReference>
<evidence type="ECO:0000259" key="1">
    <source>
        <dbReference type="Pfam" id="PF00535"/>
    </source>
</evidence>
<dbReference type="EC" id="2.4.-.-" evidence="2"/>
<dbReference type="InterPro" id="IPR011990">
    <property type="entry name" value="TPR-like_helical_dom_sf"/>
</dbReference>
<proteinExistence type="predicted"/>
<dbReference type="GO" id="GO:0016757">
    <property type="term" value="F:glycosyltransferase activity"/>
    <property type="evidence" value="ECO:0007669"/>
    <property type="project" value="UniProtKB-KW"/>
</dbReference>
<evidence type="ECO:0000313" key="2">
    <source>
        <dbReference type="EMBL" id="MDK2562697.1"/>
    </source>
</evidence>
<dbReference type="Gene3D" id="3.90.550.10">
    <property type="entry name" value="Spore Coat Polysaccharide Biosynthesis Protein SpsA, Chain A"/>
    <property type="match status" value="1"/>
</dbReference>
<name>A0ABT7E6Z6_9FIRM</name>
<dbReference type="SUPFAM" id="SSF48452">
    <property type="entry name" value="TPR-like"/>
    <property type="match status" value="2"/>
</dbReference>
<dbReference type="Proteomes" id="UP001301012">
    <property type="component" value="Unassembled WGS sequence"/>
</dbReference>